<protein>
    <submittedName>
        <fullName evidence="2">Uncharacterized protein</fullName>
    </submittedName>
</protein>
<organism evidence="2 3">
    <name type="scientific">Nostocoides vanveenii</name>
    <dbReference type="NCBI Taxonomy" id="330835"/>
    <lineage>
        <taxon>Bacteria</taxon>
        <taxon>Bacillati</taxon>
        <taxon>Actinomycetota</taxon>
        <taxon>Actinomycetes</taxon>
        <taxon>Micrococcales</taxon>
        <taxon>Intrasporangiaceae</taxon>
        <taxon>Nostocoides</taxon>
    </lineage>
</organism>
<proteinExistence type="predicted"/>
<keyword evidence="1" id="KW-0812">Transmembrane</keyword>
<dbReference type="RefSeq" id="WP_344066647.1">
    <property type="nucleotide sequence ID" value="NZ_BAAAPN010000055.1"/>
</dbReference>
<accession>A0ABN2KRY7</accession>
<dbReference type="EMBL" id="BAAAPN010000055">
    <property type="protein sequence ID" value="GAA1764334.1"/>
    <property type="molecule type" value="Genomic_DNA"/>
</dbReference>
<sequence length="130" mass="13723">MDGLPVLPLIKLPSSWPTVVTATVAMLALALIDLACAFAAKQWVTTRSGSALTVGLVTALTLFWVFASALQYAEMAVVTLGWIVLLQVGVLLLDELKYGVHHPPRTWAVVVMVMIAQGYLVCFPGGAGAG</sequence>
<feature type="transmembrane region" description="Helical" evidence="1">
    <location>
        <begin position="20"/>
        <end position="40"/>
    </location>
</feature>
<evidence type="ECO:0000313" key="3">
    <source>
        <dbReference type="Proteomes" id="UP001501475"/>
    </source>
</evidence>
<keyword evidence="3" id="KW-1185">Reference proteome</keyword>
<evidence type="ECO:0000313" key="2">
    <source>
        <dbReference type="EMBL" id="GAA1764334.1"/>
    </source>
</evidence>
<keyword evidence="1" id="KW-0472">Membrane</keyword>
<dbReference type="Proteomes" id="UP001501475">
    <property type="component" value="Unassembled WGS sequence"/>
</dbReference>
<reference evidence="2 3" key="1">
    <citation type="journal article" date="2019" name="Int. J. Syst. Evol. Microbiol.">
        <title>The Global Catalogue of Microorganisms (GCM) 10K type strain sequencing project: providing services to taxonomists for standard genome sequencing and annotation.</title>
        <authorList>
            <consortium name="The Broad Institute Genomics Platform"/>
            <consortium name="The Broad Institute Genome Sequencing Center for Infectious Disease"/>
            <person name="Wu L."/>
            <person name="Ma J."/>
        </authorList>
    </citation>
    <scope>NUCLEOTIDE SEQUENCE [LARGE SCALE GENOMIC DNA]</scope>
    <source>
        <strain evidence="2 3">JCM 15591</strain>
    </source>
</reference>
<feature type="transmembrane region" description="Helical" evidence="1">
    <location>
        <begin position="106"/>
        <end position="127"/>
    </location>
</feature>
<feature type="transmembrane region" description="Helical" evidence="1">
    <location>
        <begin position="52"/>
        <end position="70"/>
    </location>
</feature>
<name>A0ABN2KRY7_9MICO</name>
<feature type="transmembrane region" description="Helical" evidence="1">
    <location>
        <begin position="76"/>
        <end position="94"/>
    </location>
</feature>
<comment type="caution">
    <text evidence="2">The sequence shown here is derived from an EMBL/GenBank/DDBJ whole genome shotgun (WGS) entry which is preliminary data.</text>
</comment>
<gene>
    <name evidence="2" type="ORF">GCM10009810_24210</name>
</gene>
<evidence type="ECO:0000256" key="1">
    <source>
        <dbReference type="SAM" id="Phobius"/>
    </source>
</evidence>
<keyword evidence="1" id="KW-1133">Transmembrane helix</keyword>